<evidence type="ECO:0000256" key="1">
    <source>
        <dbReference type="ARBA" id="ARBA00004383"/>
    </source>
</evidence>
<dbReference type="InterPro" id="IPR051045">
    <property type="entry name" value="TonB-dependent_transducer"/>
</dbReference>
<evidence type="ECO:0000256" key="6">
    <source>
        <dbReference type="ARBA" id="ARBA00022692"/>
    </source>
</evidence>
<dbReference type="PANTHER" id="PTHR33446">
    <property type="entry name" value="PROTEIN TONB-RELATED"/>
    <property type="match status" value="1"/>
</dbReference>
<comment type="subcellular location">
    <subcellularLocation>
        <location evidence="1">Cell inner membrane</location>
        <topology evidence="1">Single-pass membrane protein</topology>
        <orientation evidence="1">Periplasmic side</orientation>
    </subcellularLocation>
</comment>
<evidence type="ECO:0000256" key="9">
    <source>
        <dbReference type="ARBA" id="ARBA00023136"/>
    </source>
</evidence>
<name>A0ABQ0E2N7_9PORP</name>
<dbReference type="Pfam" id="PF03544">
    <property type="entry name" value="TonB_C"/>
    <property type="match status" value="1"/>
</dbReference>
<dbReference type="PRINTS" id="PR01374">
    <property type="entry name" value="TONBPROTEIN"/>
</dbReference>
<evidence type="ECO:0000256" key="7">
    <source>
        <dbReference type="ARBA" id="ARBA00022927"/>
    </source>
</evidence>
<dbReference type="PANTHER" id="PTHR33446:SF2">
    <property type="entry name" value="PROTEIN TONB"/>
    <property type="match status" value="1"/>
</dbReference>
<proteinExistence type="inferred from homology"/>
<evidence type="ECO:0000256" key="10">
    <source>
        <dbReference type="SAM" id="Phobius"/>
    </source>
</evidence>
<dbReference type="InterPro" id="IPR003538">
    <property type="entry name" value="TonB"/>
</dbReference>
<evidence type="ECO:0000256" key="4">
    <source>
        <dbReference type="ARBA" id="ARBA00022475"/>
    </source>
</evidence>
<feature type="domain" description="TonB C-terminal" evidence="11">
    <location>
        <begin position="145"/>
        <end position="236"/>
    </location>
</feature>
<keyword evidence="8 10" id="KW-1133">Transmembrane helix</keyword>
<gene>
    <name evidence="12" type="ORF">Tsumi_10690</name>
</gene>
<dbReference type="SUPFAM" id="SSF74653">
    <property type="entry name" value="TolA/TonB C-terminal domain"/>
    <property type="match status" value="1"/>
</dbReference>
<keyword evidence="9 10" id="KW-0472">Membrane</keyword>
<reference evidence="12 13" key="1">
    <citation type="journal article" date="2025" name="Int. J. Syst. Evol. Microbiol.">
        <title>Desulfovibrio falkowii sp. nov., Porphyromonas miyakawae sp. nov., Mediterraneibacter flintii sp. nov. and Owariibacterium komagatae gen. nov., sp. nov., isolated from human faeces.</title>
        <authorList>
            <person name="Hamaguchi T."/>
            <person name="Ohara M."/>
            <person name="Hisatomi A."/>
            <person name="Sekiguchi K."/>
            <person name="Takeda J.I."/>
            <person name="Ueyama J."/>
            <person name="Ito M."/>
            <person name="Nishiwaki H."/>
            <person name="Ogi T."/>
            <person name="Hirayama M."/>
            <person name="Ohkuma M."/>
            <person name="Sakamoto M."/>
            <person name="Ohno K."/>
        </authorList>
    </citation>
    <scope>NUCLEOTIDE SEQUENCE [LARGE SCALE GENOMIC DNA]</scope>
    <source>
        <strain evidence="12 13">13CB11C</strain>
    </source>
</reference>
<keyword evidence="7" id="KW-0653">Protein transport</keyword>
<comment type="caution">
    <text evidence="12">The sequence shown here is derived from an EMBL/GenBank/DDBJ whole genome shotgun (WGS) entry which is preliminary data.</text>
</comment>
<dbReference type="InterPro" id="IPR006260">
    <property type="entry name" value="TonB/TolA_C"/>
</dbReference>
<evidence type="ECO:0000256" key="2">
    <source>
        <dbReference type="ARBA" id="ARBA00006555"/>
    </source>
</evidence>
<dbReference type="PROSITE" id="PS52015">
    <property type="entry name" value="TONB_CTD"/>
    <property type="match status" value="1"/>
</dbReference>
<keyword evidence="13" id="KW-1185">Reference proteome</keyword>
<dbReference type="EMBL" id="BAAFSF010000004">
    <property type="protein sequence ID" value="GAB1251963.1"/>
    <property type="molecule type" value="Genomic_DNA"/>
</dbReference>
<evidence type="ECO:0000259" key="11">
    <source>
        <dbReference type="PROSITE" id="PS52015"/>
    </source>
</evidence>
<dbReference type="RefSeq" id="WP_411915737.1">
    <property type="nucleotide sequence ID" value="NZ_BAAFSF010000004.1"/>
</dbReference>
<comment type="similarity">
    <text evidence="2">Belongs to the TonB family.</text>
</comment>
<keyword evidence="5" id="KW-0997">Cell inner membrane</keyword>
<sequence>MEVKKSPKANLEKGKAFSFFMGLIVSLSVVYFALEMRSTAATNDLATEKLDIADIDDAMLVPENQEPEPPEPDPVQQQEIEVALPDEIKVVDDNKEVAKITIVSIDENKVLPPPVPIVNNAPKQDEEPEDKIFEIVEENAVPPGGSVPALLKWVTKNLQYPEIAASNGIEGRVVVQFVVERDGSVSDIKVVRGVDPSLDKEAVRVLSKMPKWQPGKQRGKPVRSRFTLPVTFKLFH</sequence>
<evidence type="ECO:0000256" key="8">
    <source>
        <dbReference type="ARBA" id="ARBA00022989"/>
    </source>
</evidence>
<dbReference type="Gene3D" id="3.30.1150.10">
    <property type="match status" value="1"/>
</dbReference>
<organism evidence="12 13">
    <name type="scientific">Porphyromonas miyakawae</name>
    <dbReference type="NCBI Taxonomy" id="3137470"/>
    <lineage>
        <taxon>Bacteria</taxon>
        <taxon>Pseudomonadati</taxon>
        <taxon>Bacteroidota</taxon>
        <taxon>Bacteroidia</taxon>
        <taxon>Bacteroidales</taxon>
        <taxon>Porphyromonadaceae</taxon>
        <taxon>Porphyromonas</taxon>
    </lineage>
</organism>
<dbReference type="Proteomes" id="UP001628220">
    <property type="component" value="Unassembled WGS sequence"/>
</dbReference>
<evidence type="ECO:0000313" key="12">
    <source>
        <dbReference type="EMBL" id="GAB1251963.1"/>
    </source>
</evidence>
<feature type="transmembrane region" description="Helical" evidence="10">
    <location>
        <begin position="16"/>
        <end position="34"/>
    </location>
</feature>
<dbReference type="NCBIfam" id="TIGR01352">
    <property type="entry name" value="tonB_Cterm"/>
    <property type="match status" value="1"/>
</dbReference>
<protein>
    <submittedName>
        <fullName evidence="12">Energy transducer TonB</fullName>
    </submittedName>
</protein>
<evidence type="ECO:0000256" key="5">
    <source>
        <dbReference type="ARBA" id="ARBA00022519"/>
    </source>
</evidence>
<keyword evidence="4" id="KW-1003">Cell membrane</keyword>
<evidence type="ECO:0000256" key="3">
    <source>
        <dbReference type="ARBA" id="ARBA00022448"/>
    </source>
</evidence>
<accession>A0ABQ0E2N7</accession>
<keyword evidence="6 10" id="KW-0812">Transmembrane</keyword>
<keyword evidence="3" id="KW-0813">Transport</keyword>
<evidence type="ECO:0000313" key="13">
    <source>
        <dbReference type="Proteomes" id="UP001628220"/>
    </source>
</evidence>
<dbReference type="InterPro" id="IPR037682">
    <property type="entry name" value="TonB_C"/>
</dbReference>